<protein>
    <submittedName>
        <fullName evidence="10">Phage shock protein C (PspC) family protein</fullName>
    </submittedName>
</protein>
<keyword evidence="4 7" id="KW-1133">Transmembrane helix</keyword>
<sequence>MTKRLERYRDEAMLGGVAAGMAHYFNIDRTLIRVLFVAGFFLPHVPSLIIYAILWIVLPERVSGFYTAYQSDPSTNVYTTMNTNERNGNVVGGAILVGIGFLFLLDRWFDINFGDMWPLILIGIGAWLIVKDRNRNNDNDVPPPPNRYTSGTDPYNPGPSTTDPYSTNPPQQPL</sequence>
<proteinExistence type="predicted"/>
<dbReference type="GO" id="GO:0005886">
    <property type="term" value="C:plasma membrane"/>
    <property type="evidence" value="ECO:0007669"/>
    <property type="project" value="UniProtKB-SubCell"/>
</dbReference>
<evidence type="ECO:0000256" key="2">
    <source>
        <dbReference type="ARBA" id="ARBA00022475"/>
    </source>
</evidence>
<dbReference type="InterPro" id="IPR052027">
    <property type="entry name" value="PspC"/>
</dbReference>
<keyword evidence="5 7" id="KW-0472">Membrane</keyword>
<feature type="compositionally biased region" description="Polar residues" evidence="6">
    <location>
        <begin position="148"/>
        <end position="174"/>
    </location>
</feature>
<evidence type="ECO:0000256" key="7">
    <source>
        <dbReference type="SAM" id="Phobius"/>
    </source>
</evidence>
<dbReference type="InterPro" id="IPR007168">
    <property type="entry name" value="Phageshock_PspC_N"/>
</dbReference>
<keyword evidence="11" id="KW-1185">Reference proteome</keyword>
<evidence type="ECO:0000256" key="5">
    <source>
        <dbReference type="ARBA" id="ARBA00023136"/>
    </source>
</evidence>
<keyword evidence="2" id="KW-1003">Cell membrane</keyword>
<feature type="domain" description="LiaI-LiaF-like transmembrane region" evidence="9">
    <location>
        <begin position="91"/>
        <end position="129"/>
    </location>
</feature>
<dbReference type="OrthoDB" id="5772680at2"/>
<evidence type="ECO:0000256" key="1">
    <source>
        <dbReference type="ARBA" id="ARBA00004162"/>
    </source>
</evidence>
<dbReference type="AlphaFoldDB" id="A0A327WTB9"/>
<gene>
    <name evidence="10" type="ORF">LX87_04379</name>
</gene>
<evidence type="ECO:0000256" key="6">
    <source>
        <dbReference type="SAM" id="MobiDB-lite"/>
    </source>
</evidence>
<comment type="caution">
    <text evidence="10">The sequence shown here is derived from an EMBL/GenBank/DDBJ whole genome shotgun (WGS) entry which is preliminary data.</text>
</comment>
<dbReference type="Proteomes" id="UP000248790">
    <property type="component" value="Unassembled WGS sequence"/>
</dbReference>
<evidence type="ECO:0000259" key="9">
    <source>
        <dbReference type="Pfam" id="PF18917"/>
    </source>
</evidence>
<dbReference type="Pfam" id="PF18917">
    <property type="entry name" value="LiaI-LiaF-like_TM1"/>
    <property type="match status" value="1"/>
</dbReference>
<feature type="region of interest" description="Disordered" evidence="6">
    <location>
        <begin position="135"/>
        <end position="174"/>
    </location>
</feature>
<feature type="domain" description="Phage shock protein PspC N-terminal" evidence="8">
    <location>
        <begin position="3"/>
        <end position="60"/>
    </location>
</feature>
<dbReference type="Pfam" id="PF04024">
    <property type="entry name" value="PspC"/>
    <property type="match status" value="1"/>
</dbReference>
<evidence type="ECO:0000256" key="3">
    <source>
        <dbReference type="ARBA" id="ARBA00022692"/>
    </source>
</evidence>
<accession>A0A327WTB9</accession>
<dbReference type="RefSeq" id="WP_111630365.1">
    <property type="nucleotide sequence ID" value="NZ_QLMC01000005.1"/>
</dbReference>
<dbReference type="InterPro" id="IPR043726">
    <property type="entry name" value="LiaI-LiaF-like_TM1"/>
</dbReference>
<comment type="subcellular location">
    <subcellularLocation>
        <location evidence="1">Cell membrane</location>
        <topology evidence="1">Single-pass membrane protein</topology>
    </subcellularLocation>
</comment>
<reference evidence="10 11" key="1">
    <citation type="submission" date="2018-06" db="EMBL/GenBank/DDBJ databases">
        <title>Genomic Encyclopedia of Archaeal and Bacterial Type Strains, Phase II (KMG-II): from individual species to whole genera.</title>
        <authorList>
            <person name="Goeker M."/>
        </authorList>
    </citation>
    <scope>NUCLEOTIDE SEQUENCE [LARGE SCALE GENOMIC DNA]</scope>
    <source>
        <strain evidence="10 11">DSM 21851</strain>
    </source>
</reference>
<evidence type="ECO:0000256" key="4">
    <source>
        <dbReference type="ARBA" id="ARBA00022989"/>
    </source>
</evidence>
<organism evidence="10 11">
    <name type="scientific">Larkinella arboricola</name>
    <dbReference type="NCBI Taxonomy" id="643671"/>
    <lineage>
        <taxon>Bacteria</taxon>
        <taxon>Pseudomonadati</taxon>
        <taxon>Bacteroidota</taxon>
        <taxon>Cytophagia</taxon>
        <taxon>Cytophagales</taxon>
        <taxon>Spirosomataceae</taxon>
        <taxon>Larkinella</taxon>
    </lineage>
</organism>
<feature type="transmembrane region" description="Helical" evidence="7">
    <location>
        <begin position="33"/>
        <end position="58"/>
    </location>
</feature>
<keyword evidence="3 7" id="KW-0812">Transmembrane</keyword>
<name>A0A327WTB9_LARAB</name>
<dbReference type="PANTHER" id="PTHR33885:SF3">
    <property type="entry name" value="PHAGE SHOCK PROTEIN C"/>
    <property type="match status" value="1"/>
</dbReference>
<evidence type="ECO:0000259" key="8">
    <source>
        <dbReference type="Pfam" id="PF04024"/>
    </source>
</evidence>
<evidence type="ECO:0000313" key="11">
    <source>
        <dbReference type="Proteomes" id="UP000248790"/>
    </source>
</evidence>
<dbReference type="PANTHER" id="PTHR33885">
    <property type="entry name" value="PHAGE SHOCK PROTEIN C"/>
    <property type="match status" value="1"/>
</dbReference>
<dbReference type="EMBL" id="QLMC01000005">
    <property type="protein sequence ID" value="RAJ94492.1"/>
    <property type="molecule type" value="Genomic_DNA"/>
</dbReference>
<feature type="transmembrane region" description="Helical" evidence="7">
    <location>
        <begin position="111"/>
        <end position="130"/>
    </location>
</feature>
<evidence type="ECO:0000313" key="10">
    <source>
        <dbReference type="EMBL" id="RAJ94492.1"/>
    </source>
</evidence>